<sequence length="384" mass="41253">MHTKSFSGVKVEDAAQGRVTAVFATMGVVDSDHDVTREGAFEDGRKVAISAYGHTSWGGALPVGKGVVKVRGKKAILDGQFFMDTAAGRETFSVVKALAEDGLGEWSYGFDINEYSFGEFDGRRVRFLDRVTVHEVSPVLLGAGVGTGTLSAKSRHGEPDRPGPAVPAVRKAIPPHDTPTTPRPWDGPRTIAAITEDARPSELRSVHAWVDPDGDPEAKSSYRYPHHHGVDGPANLRAAVIHIAHLNSAACDLPEEDRKAVYEHLAEHLRAADRQPPELRARGERPAKGLRLVDEAADVLSALSALTDRAVEVVTLRATHGKRLGAGPADLLSWIGDDLKRLDRVLAGQPDDDAQEPDDAELASLLAASVARIHDIHDPNGERA</sequence>
<protein>
    <submittedName>
        <fullName evidence="2">Uncharacterized protein</fullName>
    </submittedName>
</protein>
<accession>A0A7W3T084</accession>
<evidence type="ECO:0000313" key="3">
    <source>
        <dbReference type="Proteomes" id="UP000530234"/>
    </source>
</evidence>
<evidence type="ECO:0000313" key="2">
    <source>
        <dbReference type="EMBL" id="MBB0228522.1"/>
    </source>
</evidence>
<organism evidence="2 3">
    <name type="scientific">Streptomyces calidiresistens</name>
    <dbReference type="NCBI Taxonomy" id="1485586"/>
    <lineage>
        <taxon>Bacteria</taxon>
        <taxon>Bacillati</taxon>
        <taxon>Actinomycetota</taxon>
        <taxon>Actinomycetes</taxon>
        <taxon>Kitasatosporales</taxon>
        <taxon>Streptomycetaceae</taxon>
        <taxon>Streptomyces</taxon>
    </lineage>
</organism>
<dbReference type="Proteomes" id="UP000530234">
    <property type="component" value="Unassembled WGS sequence"/>
</dbReference>
<name>A0A7W3T084_9ACTN</name>
<reference evidence="3" key="1">
    <citation type="submission" date="2019-10" db="EMBL/GenBank/DDBJ databases">
        <title>Streptomyces sp. nov., a novel actinobacterium isolated from alkaline environment.</title>
        <authorList>
            <person name="Golinska P."/>
        </authorList>
    </citation>
    <scope>NUCLEOTIDE SEQUENCE [LARGE SCALE GENOMIC DNA]</scope>
    <source>
        <strain evidence="3">DSM 42108</strain>
    </source>
</reference>
<gene>
    <name evidence="2" type="ORF">FOE67_03110</name>
</gene>
<dbReference type="EMBL" id="VKHS01000031">
    <property type="protein sequence ID" value="MBB0228522.1"/>
    <property type="molecule type" value="Genomic_DNA"/>
</dbReference>
<comment type="caution">
    <text evidence="2">The sequence shown here is derived from an EMBL/GenBank/DDBJ whole genome shotgun (WGS) entry which is preliminary data.</text>
</comment>
<proteinExistence type="predicted"/>
<feature type="region of interest" description="Disordered" evidence="1">
    <location>
        <begin position="149"/>
        <end position="188"/>
    </location>
</feature>
<evidence type="ECO:0000256" key="1">
    <source>
        <dbReference type="SAM" id="MobiDB-lite"/>
    </source>
</evidence>
<keyword evidence="3" id="KW-1185">Reference proteome</keyword>
<dbReference type="AlphaFoldDB" id="A0A7W3T084"/>
<dbReference type="RefSeq" id="WP_182660192.1">
    <property type="nucleotide sequence ID" value="NZ_VKHS01000031.1"/>
</dbReference>